<evidence type="ECO:0000313" key="3">
    <source>
        <dbReference type="Proteomes" id="UP000553963"/>
    </source>
</evidence>
<dbReference type="GO" id="GO:0016757">
    <property type="term" value="F:glycosyltransferase activity"/>
    <property type="evidence" value="ECO:0007669"/>
    <property type="project" value="UniProtKB-ARBA"/>
</dbReference>
<reference evidence="2 3" key="1">
    <citation type="submission" date="2020-08" db="EMBL/GenBank/DDBJ databases">
        <title>Genomic Encyclopedia of Type Strains, Phase IV (KMG-IV): sequencing the most valuable type-strain genomes for metagenomic binning, comparative biology and taxonomic classification.</title>
        <authorList>
            <person name="Goeker M."/>
        </authorList>
    </citation>
    <scope>NUCLEOTIDE SEQUENCE [LARGE SCALE GENOMIC DNA]</scope>
    <source>
        <strain evidence="2 3">DSM 25966</strain>
    </source>
</reference>
<dbReference type="RefSeq" id="WP_183399887.1">
    <property type="nucleotide sequence ID" value="NZ_JACIDS010000004.1"/>
</dbReference>
<dbReference type="InterPro" id="IPR028098">
    <property type="entry name" value="Glyco_trans_4-like_N"/>
</dbReference>
<evidence type="ECO:0000313" key="2">
    <source>
        <dbReference type="EMBL" id="MBB3932233.1"/>
    </source>
</evidence>
<name>A0A840ASK1_9HYPH</name>
<evidence type="ECO:0000259" key="1">
    <source>
        <dbReference type="Pfam" id="PF13439"/>
    </source>
</evidence>
<gene>
    <name evidence="2" type="ORF">GGR25_003291</name>
</gene>
<organism evidence="2 3">
    <name type="scientific">Kaistia hirudinis</name>
    <dbReference type="NCBI Taxonomy" id="1293440"/>
    <lineage>
        <taxon>Bacteria</taxon>
        <taxon>Pseudomonadati</taxon>
        <taxon>Pseudomonadota</taxon>
        <taxon>Alphaproteobacteria</taxon>
        <taxon>Hyphomicrobiales</taxon>
        <taxon>Kaistiaceae</taxon>
        <taxon>Kaistia</taxon>
    </lineage>
</organism>
<dbReference type="SUPFAM" id="SSF53756">
    <property type="entry name" value="UDP-Glycosyltransferase/glycogen phosphorylase"/>
    <property type="match status" value="1"/>
</dbReference>
<dbReference type="Pfam" id="PF13439">
    <property type="entry name" value="Glyco_transf_4"/>
    <property type="match status" value="1"/>
</dbReference>
<dbReference type="Proteomes" id="UP000553963">
    <property type="component" value="Unassembled WGS sequence"/>
</dbReference>
<dbReference type="PANTHER" id="PTHR12526">
    <property type="entry name" value="GLYCOSYLTRANSFERASE"/>
    <property type="match status" value="1"/>
</dbReference>
<keyword evidence="2" id="KW-0808">Transferase</keyword>
<dbReference type="CDD" id="cd03811">
    <property type="entry name" value="GT4_GT28_WabH-like"/>
    <property type="match status" value="1"/>
</dbReference>
<feature type="domain" description="Glycosyltransferase subfamily 4-like N-terminal" evidence="1">
    <location>
        <begin position="16"/>
        <end position="169"/>
    </location>
</feature>
<sequence>MAKRKYLFYTRSLSGGGAEPVWAQLASLFAENGDEVVLALDTYGEPATPPSAALRIEIVGAGARQGIGALARLIRQMQPDVALSAIAANTLKLTLASLLASRRTPLVFSVHGLVEHRSGKLSAAAMYGLPLLGRAARRIVAVSDGVRDALVNDWGADPAKTVRIYNPVRHQPPIGSAVALAARAPHVVGVGRLSPEKGFDVLIDAFAKSRHAGATLSIAGAGREGPALQARIAALGLSERARLVGFIDPAALYRSARLCVVPSRSEAFSLVAVEALSAGLPVVATDCDGPREILAGGIGRIVPIDDPAAMAAAIDAALADPGDPAPRIERAQAFSTEASFAEWSKLLDAVVSESRSR</sequence>
<accession>A0A840ASK1</accession>
<protein>
    <submittedName>
        <fullName evidence="2">Glycosyltransferase involved in cell wall biosynthesis</fullName>
    </submittedName>
</protein>
<dbReference type="Gene3D" id="3.40.50.2000">
    <property type="entry name" value="Glycogen Phosphorylase B"/>
    <property type="match status" value="2"/>
</dbReference>
<keyword evidence="3" id="KW-1185">Reference proteome</keyword>
<dbReference type="AlphaFoldDB" id="A0A840ASK1"/>
<dbReference type="PANTHER" id="PTHR12526:SF635">
    <property type="entry name" value="GLYCOSYL TRANSFERASE GROUP 1"/>
    <property type="match status" value="1"/>
</dbReference>
<dbReference type="Pfam" id="PF13692">
    <property type="entry name" value="Glyco_trans_1_4"/>
    <property type="match status" value="1"/>
</dbReference>
<proteinExistence type="predicted"/>
<comment type="caution">
    <text evidence="2">The sequence shown here is derived from an EMBL/GenBank/DDBJ whole genome shotgun (WGS) entry which is preliminary data.</text>
</comment>
<dbReference type="EMBL" id="JACIDS010000004">
    <property type="protein sequence ID" value="MBB3932233.1"/>
    <property type="molecule type" value="Genomic_DNA"/>
</dbReference>